<dbReference type="WBParaSite" id="scf7180000423909.g11811">
    <property type="protein sequence ID" value="scf7180000423909.g11811"/>
    <property type="gene ID" value="scf7180000423909.g11811"/>
</dbReference>
<evidence type="ECO:0000256" key="6">
    <source>
        <dbReference type="ARBA" id="ARBA00040976"/>
    </source>
</evidence>
<dbReference type="SMART" id="SM00271">
    <property type="entry name" value="DnaJ"/>
    <property type="match status" value="1"/>
</dbReference>
<evidence type="ECO:0000256" key="1">
    <source>
        <dbReference type="ARBA" id="ARBA00004273"/>
    </source>
</evidence>
<dbReference type="GO" id="GO:0005975">
    <property type="term" value="P:carbohydrate metabolic process"/>
    <property type="evidence" value="ECO:0007669"/>
    <property type="project" value="InterPro"/>
</dbReference>
<evidence type="ECO:0000313" key="11">
    <source>
        <dbReference type="WBParaSite" id="scf7180000423909.g11811"/>
    </source>
</evidence>
<evidence type="ECO:0000256" key="4">
    <source>
        <dbReference type="ARBA" id="ARBA00023128"/>
    </source>
</evidence>
<evidence type="ECO:0000256" key="8">
    <source>
        <dbReference type="ARBA" id="ARBA00076378"/>
    </source>
</evidence>
<dbReference type="InterPro" id="IPR001223">
    <property type="entry name" value="Glyco_hydro18_cat"/>
</dbReference>
<dbReference type="GO" id="GO:0005743">
    <property type="term" value="C:mitochondrial inner membrane"/>
    <property type="evidence" value="ECO:0007669"/>
    <property type="project" value="UniProtKB-SubCell"/>
</dbReference>
<protein>
    <recommendedName>
        <fullName evidence="6">Chitinase domain-containing protein 1</fullName>
    </recommendedName>
    <alternativeName>
        <fullName evidence="8">DnaJ homolog subfamily C member 21</fullName>
    </alternativeName>
</protein>
<proteinExistence type="inferred from homology"/>
<dbReference type="SUPFAM" id="SSF46565">
    <property type="entry name" value="Chaperone J-domain"/>
    <property type="match status" value="1"/>
</dbReference>
<evidence type="ECO:0000256" key="7">
    <source>
        <dbReference type="ARBA" id="ARBA00054366"/>
    </source>
</evidence>
<dbReference type="FunFam" id="1.10.287.110:FF:000001">
    <property type="entry name" value="Import inner membrane translocase subunit tim14"/>
    <property type="match status" value="1"/>
</dbReference>
<sequence length="523" mass="59516">MSSGFILAAMGLAAAGYGGRYLLRNKQNLTKIYGILPKTSTKMEDLFFSKYEKGGFEQKMSRTEAAKILGVRPSTKIDKVKLAYKKVMIANHPDRGGSPYLASKINEAKDLNIFLRAFSNEMSLQQIIILLVLCLSTKFYWCFEDDNNDEQLGDFEIGEAFDEDFETFDNLHGVKGEDTLKDDILQDYQNLDVGKRNFNSDVTLGYVTPWNNHGYDVAKWAAQKFTHISPVWFQLKSAGSPIEDAPLFCQITGTHDIDSGWMDDIRKNNSKVKIVPRFLFEAWPVEDLKKFLYSEEVQRRCVKDIVRLLQRNQMDGAVIEIWVQIMSMTRGSAVEYLLEIIESWSKEFHKAGLEFILPMMPALDANYEETGIVNREVMRRLMSSVDYLNVMTYDYNSPQISGVAPYDWVKANLQYFIDSSEDYLESSTKILMGLNFYGYDRSGSSSEAVLSKKFIEILSDGDSVLSFDENDGEHKLIFGKYGIIYYPTKQSIKLRLNLAIELGIGGVAIWDLGQGLNHFTSVL</sequence>
<evidence type="ECO:0000259" key="9">
    <source>
        <dbReference type="PROSITE" id="PS51910"/>
    </source>
</evidence>
<accession>A0A915PBN1</accession>
<dbReference type="SMART" id="SM00636">
    <property type="entry name" value="Glyco_18"/>
    <property type="match status" value="1"/>
</dbReference>
<evidence type="ECO:0000313" key="10">
    <source>
        <dbReference type="Proteomes" id="UP000887560"/>
    </source>
</evidence>
<dbReference type="AlphaFoldDB" id="A0A915PBN1"/>
<dbReference type="InterPro" id="IPR036869">
    <property type="entry name" value="J_dom_sf"/>
</dbReference>
<dbReference type="InterPro" id="IPR001623">
    <property type="entry name" value="DnaJ_domain"/>
</dbReference>
<dbReference type="Gene3D" id="1.10.287.110">
    <property type="entry name" value="DnaJ domain"/>
    <property type="match status" value="1"/>
</dbReference>
<evidence type="ECO:0000256" key="5">
    <source>
        <dbReference type="ARBA" id="ARBA00023136"/>
    </source>
</evidence>
<keyword evidence="5" id="KW-0472">Membrane</keyword>
<dbReference type="Pfam" id="PF00704">
    <property type="entry name" value="Glyco_hydro_18"/>
    <property type="match status" value="1"/>
</dbReference>
<reference evidence="11" key="1">
    <citation type="submission" date="2022-11" db="UniProtKB">
        <authorList>
            <consortium name="WormBaseParasite"/>
        </authorList>
    </citation>
    <scope>IDENTIFICATION</scope>
</reference>
<dbReference type="PROSITE" id="PS51910">
    <property type="entry name" value="GH18_2"/>
    <property type="match status" value="1"/>
</dbReference>
<comment type="subcellular location">
    <subcellularLocation>
        <location evidence="1">Mitochondrion inner membrane</location>
    </subcellularLocation>
</comment>
<keyword evidence="4" id="KW-0496">Mitochondrion</keyword>
<dbReference type="PANTHER" id="PTHR46066">
    <property type="entry name" value="CHITINASE DOMAIN-CONTAINING PROTEIN 1 FAMILY MEMBER"/>
    <property type="match status" value="1"/>
</dbReference>
<name>A0A915PBN1_9BILA</name>
<comment type="similarity">
    <text evidence="2">Belongs to the glycosyl hydrolase 18 family.</text>
</comment>
<dbReference type="PANTHER" id="PTHR46066:SF2">
    <property type="entry name" value="CHITINASE DOMAIN-CONTAINING PROTEIN 1"/>
    <property type="match status" value="1"/>
</dbReference>
<keyword evidence="10" id="KW-1185">Reference proteome</keyword>
<dbReference type="InterPro" id="IPR017853">
    <property type="entry name" value="GH"/>
</dbReference>
<dbReference type="Gene3D" id="3.10.50.10">
    <property type="match status" value="1"/>
</dbReference>
<dbReference type="GO" id="GO:0008061">
    <property type="term" value="F:chitin binding"/>
    <property type="evidence" value="ECO:0007669"/>
    <property type="project" value="InterPro"/>
</dbReference>
<dbReference type="Gene3D" id="3.20.20.80">
    <property type="entry name" value="Glycosidases"/>
    <property type="match status" value="1"/>
</dbReference>
<dbReference type="Proteomes" id="UP000887560">
    <property type="component" value="Unplaced"/>
</dbReference>
<dbReference type="GO" id="GO:0070492">
    <property type="term" value="F:oligosaccharide binding"/>
    <property type="evidence" value="ECO:0007669"/>
    <property type="project" value="TreeGrafter"/>
</dbReference>
<dbReference type="CDD" id="cd06257">
    <property type="entry name" value="DnaJ"/>
    <property type="match status" value="1"/>
</dbReference>
<organism evidence="10 11">
    <name type="scientific">Meloidogyne floridensis</name>
    <dbReference type="NCBI Taxonomy" id="298350"/>
    <lineage>
        <taxon>Eukaryota</taxon>
        <taxon>Metazoa</taxon>
        <taxon>Ecdysozoa</taxon>
        <taxon>Nematoda</taxon>
        <taxon>Chromadorea</taxon>
        <taxon>Rhabditida</taxon>
        <taxon>Tylenchina</taxon>
        <taxon>Tylenchomorpha</taxon>
        <taxon>Tylenchoidea</taxon>
        <taxon>Meloidogynidae</taxon>
        <taxon>Meloidogyninae</taxon>
        <taxon>Meloidogyne</taxon>
    </lineage>
</organism>
<keyword evidence="3" id="KW-0999">Mitochondrion inner membrane</keyword>
<dbReference type="InterPro" id="IPR011583">
    <property type="entry name" value="Chitinase_II/V-like_cat"/>
</dbReference>
<comment type="function">
    <text evidence="7">Probable component of the PAM complex, a complex required for the translocation of transit peptide-containing proteins from the inner membrane into the mitochondrial matrix in an ATP-dependent manner. May act as a co-chaperone that stimulate the ATP-dependent activity.</text>
</comment>
<dbReference type="SUPFAM" id="SSF51445">
    <property type="entry name" value="(Trans)glycosidases"/>
    <property type="match status" value="1"/>
</dbReference>
<evidence type="ECO:0000256" key="2">
    <source>
        <dbReference type="ARBA" id="ARBA00009336"/>
    </source>
</evidence>
<dbReference type="InterPro" id="IPR029070">
    <property type="entry name" value="Chitinase_insertion_sf"/>
</dbReference>
<evidence type="ECO:0000256" key="3">
    <source>
        <dbReference type="ARBA" id="ARBA00022792"/>
    </source>
</evidence>
<feature type="domain" description="GH18" evidence="9">
    <location>
        <begin position="201"/>
        <end position="523"/>
    </location>
</feature>
<dbReference type="GO" id="GO:0012505">
    <property type="term" value="C:endomembrane system"/>
    <property type="evidence" value="ECO:0007669"/>
    <property type="project" value="TreeGrafter"/>
</dbReference>